<evidence type="ECO:0000313" key="1">
    <source>
        <dbReference type="EMBL" id="CAH3174613.1"/>
    </source>
</evidence>
<feature type="non-terminal residue" evidence="1">
    <location>
        <position position="138"/>
    </location>
</feature>
<proteinExistence type="predicted"/>
<sequence>WYISISNSPLHLRTPLLSSYKPKSLPSFSNLALIFKFFTKRNTKAVIRNSLSQELKSVIRIIVSILGIPFVVKNTASPTASMAWPFFISTQHSPAIVSEHSSELGQFLMGSDSHDGPFHHNTLLFNLAAPSPRDPMSA</sequence>
<name>A0ABN8R9X0_9CNID</name>
<feature type="non-terminal residue" evidence="1">
    <location>
        <position position="1"/>
    </location>
</feature>
<gene>
    <name evidence="1" type="ORF">PLOB_00015307</name>
</gene>
<accession>A0ABN8R9X0</accession>
<protein>
    <submittedName>
        <fullName evidence="1">Uncharacterized protein</fullName>
    </submittedName>
</protein>
<evidence type="ECO:0000313" key="2">
    <source>
        <dbReference type="Proteomes" id="UP001159405"/>
    </source>
</evidence>
<keyword evidence="2" id="KW-1185">Reference proteome</keyword>
<organism evidence="1 2">
    <name type="scientific">Porites lobata</name>
    <dbReference type="NCBI Taxonomy" id="104759"/>
    <lineage>
        <taxon>Eukaryota</taxon>
        <taxon>Metazoa</taxon>
        <taxon>Cnidaria</taxon>
        <taxon>Anthozoa</taxon>
        <taxon>Hexacorallia</taxon>
        <taxon>Scleractinia</taxon>
        <taxon>Fungiina</taxon>
        <taxon>Poritidae</taxon>
        <taxon>Porites</taxon>
    </lineage>
</organism>
<comment type="caution">
    <text evidence="1">The sequence shown here is derived from an EMBL/GenBank/DDBJ whole genome shotgun (WGS) entry which is preliminary data.</text>
</comment>
<reference evidence="1 2" key="1">
    <citation type="submission" date="2022-05" db="EMBL/GenBank/DDBJ databases">
        <authorList>
            <consortium name="Genoscope - CEA"/>
            <person name="William W."/>
        </authorList>
    </citation>
    <scope>NUCLEOTIDE SEQUENCE [LARGE SCALE GENOMIC DNA]</scope>
</reference>
<dbReference type="Proteomes" id="UP001159405">
    <property type="component" value="Unassembled WGS sequence"/>
</dbReference>
<dbReference type="EMBL" id="CALNXK010000192">
    <property type="protein sequence ID" value="CAH3174613.1"/>
    <property type="molecule type" value="Genomic_DNA"/>
</dbReference>